<evidence type="ECO:0000313" key="2">
    <source>
        <dbReference type="Proteomes" id="UP000007797"/>
    </source>
</evidence>
<reference evidence="2" key="1">
    <citation type="journal article" date="2011" name="Genome Res.">
        <title>Phylogeny-wide analysis of social amoeba genomes highlights ancient origins for complex intercellular communication.</title>
        <authorList>
            <person name="Heidel A.J."/>
            <person name="Lawal H.M."/>
            <person name="Felder M."/>
            <person name="Schilde C."/>
            <person name="Helps N.R."/>
            <person name="Tunggal B."/>
            <person name="Rivero F."/>
            <person name="John U."/>
            <person name="Schleicher M."/>
            <person name="Eichinger L."/>
            <person name="Platzer M."/>
            <person name="Noegel A.A."/>
            <person name="Schaap P."/>
            <person name="Gloeckner G."/>
        </authorList>
    </citation>
    <scope>NUCLEOTIDE SEQUENCE [LARGE SCALE GENOMIC DNA]</scope>
    <source>
        <strain evidence="2">SH3</strain>
    </source>
</reference>
<dbReference type="Proteomes" id="UP000007797">
    <property type="component" value="Unassembled WGS sequence"/>
</dbReference>
<dbReference type="GeneID" id="14866641"/>
<gene>
    <name evidence="1" type="ORF">DFA_10946</name>
</gene>
<organism evidence="1 2">
    <name type="scientific">Cavenderia fasciculata</name>
    <name type="common">Slime mold</name>
    <name type="synonym">Dictyostelium fasciculatum</name>
    <dbReference type="NCBI Taxonomy" id="261658"/>
    <lineage>
        <taxon>Eukaryota</taxon>
        <taxon>Amoebozoa</taxon>
        <taxon>Evosea</taxon>
        <taxon>Eumycetozoa</taxon>
        <taxon>Dictyostelia</taxon>
        <taxon>Acytosteliales</taxon>
        <taxon>Cavenderiaceae</taxon>
        <taxon>Cavenderia</taxon>
    </lineage>
</organism>
<protein>
    <submittedName>
        <fullName evidence="1">Uncharacterized protein</fullName>
    </submittedName>
</protein>
<proteinExistence type="predicted"/>
<accession>F4QBV0</accession>
<sequence>MVAITFMSMVSGPTIIEAKEDETFEQVVQRLQAALPKQYTIDQFDCSLPNPVWAKIALTATVGSIGLPESGELRYIIRC</sequence>
<dbReference type="AlphaFoldDB" id="F4QBV0"/>
<dbReference type="KEGG" id="dfa:DFA_10946"/>
<keyword evidence="2" id="KW-1185">Reference proteome</keyword>
<dbReference type="RefSeq" id="XP_004351196.1">
    <property type="nucleotide sequence ID" value="XM_004351144.1"/>
</dbReference>
<evidence type="ECO:0000313" key="1">
    <source>
        <dbReference type="EMBL" id="EGG14688.1"/>
    </source>
</evidence>
<dbReference type="EMBL" id="GL883028">
    <property type="protein sequence ID" value="EGG14688.1"/>
    <property type="molecule type" value="Genomic_DNA"/>
</dbReference>
<name>F4QBV0_CACFS</name>